<feature type="compositionally biased region" description="Basic residues" evidence="1">
    <location>
        <begin position="411"/>
        <end position="420"/>
    </location>
</feature>
<gene>
    <name evidence="3" type="ORF">AB675_5325</name>
</gene>
<dbReference type="SUPFAM" id="SSF117281">
    <property type="entry name" value="Kelch motif"/>
    <property type="match status" value="1"/>
</dbReference>
<sequence length="455" mass="47971">MPAPTPPKSVKGSCSVINGDTLYVFSPDAFQSIQLQDNSTWQELDSGVSVTGGACVTATIDNSDNQALYVIGGTTNSSTSGYSGLQRFSFDDNSWETVQLPSDVMRNRLRHGANFIPRDKKLVVYGGSAIQGYTGASSETFTIDLQPPYPVAGYSSNSAPPASRPFIMPWGDDSVVYTGGSSTNRKIYTFTAGGGWVEFKLDLPQPLPDPSVAQVSMFNLAADAFEDMQVIQMGQEPIGVTSYVILGPGAQPPATVETIGAATPPSVLAARQESLSNYPAYNGSSVPSTTRTDFSSAQGNNGILALVGGDDDGSVTFFSQADNTWVAAEQVLGDAPQQVIQPSTTAPSSSSTTPTATRTSSPSATSAAANKNDGNGSRTWTILGGVLGGLCGLVAILIIILLCIRNKRREKKRAESKHKSYPAGKKGSSDFDFEDGMHPLRENGQPMADPLMPHK</sequence>
<dbReference type="Gene3D" id="2.120.10.80">
    <property type="entry name" value="Kelch-type beta propeller"/>
    <property type="match status" value="1"/>
</dbReference>
<keyword evidence="2" id="KW-0472">Membrane</keyword>
<reference evidence="3 4" key="1">
    <citation type="submission" date="2015-06" db="EMBL/GenBank/DDBJ databases">
        <title>Draft genome of the ant-associated black yeast Phialophora attae CBS 131958.</title>
        <authorList>
            <person name="Moreno L.F."/>
            <person name="Stielow B.J."/>
            <person name="de Hoog S."/>
            <person name="Vicente V.A."/>
            <person name="Weiss V.A."/>
            <person name="de Vries M."/>
            <person name="Cruz L.M."/>
            <person name="Souza E.M."/>
        </authorList>
    </citation>
    <scope>NUCLEOTIDE SEQUENCE [LARGE SCALE GENOMIC DNA]</scope>
    <source>
        <strain evidence="3 4">CBS 131958</strain>
    </source>
</reference>
<evidence type="ECO:0000256" key="2">
    <source>
        <dbReference type="SAM" id="Phobius"/>
    </source>
</evidence>
<protein>
    <recommendedName>
        <fullName evidence="5">Kelch repeat-containing protein</fullName>
    </recommendedName>
</protein>
<proteinExistence type="predicted"/>
<feature type="compositionally biased region" description="Low complexity" evidence="1">
    <location>
        <begin position="342"/>
        <end position="369"/>
    </location>
</feature>
<feature type="region of interest" description="Disordered" evidence="1">
    <location>
        <begin position="340"/>
        <end position="375"/>
    </location>
</feature>
<dbReference type="OrthoDB" id="5352000at2759"/>
<evidence type="ECO:0000313" key="4">
    <source>
        <dbReference type="Proteomes" id="UP000038010"/>
    </source>
</evidence>
<keyword evidence="2" id="KW-0812">Transmembrane</keyword>
<organism evidence="3 4">
    <name type="scientific">Cyphellophora attinorum</name>
    <dbReference type="NCBI Taxonomy" id="1664694"/>
    <lineage>
        <taxon>Eukaryota</taxon>
        <taxon>Fungi</taxon>
        <taxon>Dikarya</taxon>
        <taxon>Ascomycota</taxon>
        <taxon>Pezizomycotina</taxon>
        <taxon>Eurotiomycetes</taxon>
        <taxon>Chaetothyriomycetidae</taxon>
        <taxon>Chaetothyriales</taxon>
        <taxon>Cyphellophoraceae</taxon>
        <taxon>Cyphellophora</taxon>
    </lineage>
</organism>
<feature type="transmembrane region" description="Helical" evidence="2">
    <location>
        <begin position="380"/>
        <end position="404"/>
    </location>
</feature>
<dbReference type="EMBL" id="LFJN01000008">
    <property type="protein sequence ID" value="KPI41812.1"/>
    <property type="molecule type" value="Genomic_DNA"/>
</dbReference>
<dbReference type="AlphaFoldDB" id="A0A0N1P1B2"/>
<accession>A0A0N1P1B2</accession>
<evidence type="ECO:0000256" key="1">
    <source>
        <dbReference type="SAM" id="MobiDB-lite"/>
    </source>
</evidence>
<comment type="caution">
    <text evidence="3">The sequence shown here is derived from an EMBL/GenBank/DDBJ whole genome shotgun (WGS) entry which is preliminary data.</text>
</comment>
<dbReference type="InterPro" id="IPR015915">
    <property type="entry name" value="Kelch-typ_b-propeller"/>
</dbReference>
<dbReference type="VEuPathDB" id="FungiDB:AB675_5325"/>
<feature type="region of interest" description="Disordered" evidence="1">
    <location>
        <begin position="411"/>
        <end position="455"/>
    </location>
</feature>
<dbReference type="Proteomes" id="UP000038010">
    <property type="component" value="Unassembled WGS sequence"/>
</dbReference>
<dbReference type="GeneID" id="28737411"/>
<keyword evidence="2" id="KW-1133">Transmembrane helix</keyword>
<keyword evidence="4" id="KW-1185">Reference proteome</keyword>
<dbReference type="RefSeq" id="XP_018001775.1">
    <property type="nucleotide sequence ID" value="XM_018145531.1"/>
</dbReference>
<name>A0A0N1P1B2_9EURO</name>
<evidence type="ECO:0000313" key="3">
    <source>
        <dbReference type="EMBL" id="KPI41812.1"/>
    </source>
</evidence>
<dbReference type="STRING" id="1664694.A0A0N1P1B2"/>
<evidence type="ECO:0008006" key="5">
    <source>
        <dbReference type="Google" id="ProtNLM"/>
    </source>
</evidence>